<reference evidence="2" key="1">
    <citation type="submission" date="2019-09" db="EMBL/GenBank/DDBJ databases">
        <title>Draft genome information of white flower Hibiscus syriacus.</title>
        <authorList>
            <person name="Kim Y.-M."/>
        </authorList>
    </citation>
    <scope>NUCLEOTIDE SEQUENCE [LARGE SCALE GENOMIC DNA]</scope>
    <source>
        <strain evidence="2">YM2019G1</strain>
    </source>
</reference>
<evidence type="ECO:0000256" key="1">
    <source>
        <dbReference type="SAM" id="MobiDB-lite"/>
    </source>
</evidence>
<dbReference type="PANTHER" id="PTHR33443:SF30">
    <property type="entry name" value="SARCOSINE DEHYDROGENASE-2C PROTEIN"/>
    <property type="match status" value="1"/>
</dbReference>
<gene>
    <name evidence="2" type="ORF">F3Y22_tig00002890pilonHSYRG00052</name>
</gene>
<keyword evidence="3" id="KW-1185">Reference proteome</keyword>
<sequence>MVGVEDKKDDSLLCRGKMRDCFAFLLCHELMVDEILINKDGFGVIKKELDKILKQHKDLTPKRRKSSKRETPTADKVVTVLSSAEKDTPLKKPTHIKKGENKDDPVDESPLRSIFCLKKIVDMKRVEETEDCFIHDFNPFNSVDVAKLSAANDGDVDEELSVVAERGQVACRDNPHSRHLCLQFPFDTPPHDRHSDLCYCYVCDSAALCEC</sequence>
<proteinExistence type="predicted"/>
<dbReference type="EMBL" id="VEPZ02000203">
    <property type="protein sequence ID" value="KAE8730720.1"/>
    <property type="molecule type" value="Genomic_DNA"/>
</dbReference>
<name>A0A6A3CMT6_HIBSY</name>
<dbReference type="Proteomes" id="UP000436088">
    <property type="component" value="Unassembled WGS sequence"/>
</dbReference>
<protein>
    <submittedName>
        <fullName evidence="2">Caffeic acid 3-O-methyltransferase-like</fullName>
    </submittedName>
</protein>
<dbReference type="GO" id="GO:0032259">
    <property type="term" value="P:methylation"/>
    <property type="evidence" value="ECO:0007669"/>
    <property type="project" value="UniProtKB-KW"/>
</dbReference>
<organism evidence="2 3">
    <name type="scientific">Hibiscus syriacus</name>
    <name type="common">Rose of Sharon</name>
    <dbReference type="NCBI Taxonomy" id="106335"/>
    <lineage>
        <taxon>Eukaryota</taxon>
        <taxon>Viridiplantae</taxon>
        <taxon>Streptophyta</taxon>
        <taxon>Embryophyta</taxon>
        <taxon>Tracheophyta</taxon>
        <taxon>Spermatophyta</taxon>
        <taxon>Magnoliopsida</taxon>
        <taxon>eudicotyledons</taxon>
        <taxon>Gunneridae</taxon>
        <taxon>Pentapetalae</taxon>
        <taxon>rosids</taxon>
        <taxon>malvids</taxon>
        <taxon>Malvales</taxon>
        <taxon>Malvaceae</taxon>
        <taxon>Malvoideae</taxon>
        <taxon>Hibiscus</taxon>
    </lineage>
</organism>
<dbReference type="AlphaFoldDB" id="A0A6A3CMT6"/>
<dbReference type="GO" id="GO:0008168">
    <property type="term" value="F:methyltransferase activity"/>
    <property type="evidence" value="ECO:0007669"/>
    <property type="project" value="UniProtKB-KW"/>
</dbReference>
<comment type="caution">
    <text evidence="2">The sequence shown here is derived from an EMBL/GenBank/DDBJ whole genome shotgun (WGS) entry which is preliminary data.</text>
</comment>
<feature type="region of interest" description="Disordered" evidence="1">
    <location>
        <begin position="80"/>
        <end position="107"/>
    </location>
</feature>
<accession>A0A6A3CMT6</accession>
<dbReference type="PANTHER" id="PTHR33443">
    <property type="entry name" value="ZGC:112980"/>
    <property type="match status" value="1"/>
</dbReference>
<evidence type="ECO:0000313" key="3">
    <source>
        <dbReference type="Proteomes" id="UP000436088"/>
    </source>
</evidence>
<dbReference type="InterPro" id="IPR053234">
    <property type="entry name" value="RPM1_Interactor"/>
</dbReference>
<evidence type="ECO:0000313" key="2">
    <source>
        <dbReference type="EMBL" id="KAE8730720.1"/>
    </source>
</evidence>